<comment type="caution">
    <text evidence="1">The sequence shown here is derived from an EMBL/GenBank/DDBJ whole genome shotgun (WGS) entry which is preliminary data.</text>
</comment>
<accession>A0AC60NYT1</accession>
<protein>
    <submittedName>
        <fullName evidence="1">Uncharacterized protein</fullName>
    </submittedName>
</protein>
<organism evidence="1 2">
    <name type="scientific">Ixodes persulcatus</name>
    <name type="common">Taiga tick</name>
    <dbReference type="NCBI Taxonomy" id="34615"/>
    <lineage>
        <taxon>Eukaryota</taxon>
        <taxon>Metazoa</taxon>
        <taxon>Ecdysozoa</taxon>
        <taxon>Arthropoda</taxon>
        <taxon>Chelicerata</taxon>
        <taxon>Arachnida</taxon>
        <taxon>Acari</taxon>
        <taxon>Parasitiformes</taxon>
        <taxon>Ixodida</taxon>
        <taxon>Ixodoidea</taxon>
        <taxon>Ixodidae</taxon>
        <taxon>Ixodinae</taxon>
        <taxon>Ixodes</taxon>
    </lineage>
</organism>
<dbReference type="EMBL" id="JABSTQ010011358">
    <property type="protein sequence ID" value="KAG0412328.1"/>
    <property type="molecule type" value="Genomic_DNA"/>
</dbReference>
<evidence type="ECO:0000313" key="1">
    <source>
        <dbReference type="EMBL" id="KAG0412328.1"/>
    </source>
</evidence>
<dbReference type="Proteomes" id="UP000805193">
    <property type="component" value="Unassembled WGS sequence"/>
</dbReference>
<reference evidence="1 2" key="1">
    <citation type="journal article" date="2020" name="Cell">
        <title>Large-Scale Comparative Analyses of Tick Genomes Elucidate Their Genetic Diversity and Vector Capacities.</title>
        <authorList>
            <consortium name="Tick Genome and Microbiome Consortium (TIGMIC)"/>
            <person name="Jia N."/>
            <person name="Wang J."/>
            <person name="Shi W."/>
            <person name="Du L."/>
            <person name="Sun Y."/>
            <person name="Zhan W."/>
            <person name="Jiang J.F."/>
            <person name="Wang Q."/>
            <person name="Zhang B."/>
            <person name="Ji P."/>
            <person name="Bell-Sakyi L."/>
            <person name="Cui X.M."/>
            <person name="Yuan T.T."/>
            <person name="Jiang B.G."/>
            <person name="Yang W.F."/>
            <person name="Lam T.T."/>
            <person name="Chang Q.C."/>
            <person name="Ding S.J."/>
            <person name="Wang X.J."/>
            <person name="Zhu J.G."/>
            <person name="Ruan X.D."/>
            <person name="Zhao L."/>
            <person name="Wei J.T."/>
            <person name="Ye R.Z."/>
            <person name="Que T.C."/>
            <person name="Du C.H."/>
            <person name="Zhou Y.H."/>
            <person name="Cheng J.X."/>
            <person name="Dai P.F."/>
            <person name="Guo W.B."/>
            <person name="Han X.H."/>
            <person name="Huang E.J."/>
            <person name="Li L.F."/>
            <person name="Wei W."/>
            <person name="Gao Y.C."/>
            <person name="Liu J.Z."/>
            <person name="Shao H.Z."/>
            <person name="Wang X."/>
            <person name="Wang C.C."/>
            <person name="Yang T.C."/>
            <person name="Huo Q.B."/>
            <person name="Li W."/>
            <person name="Chen H.Y."/>
            <person name="Chen S.E."/>
            <person name="Zhou L.G."/>
            <person name="Ni X.B."/>
            <person name="Tian J.H."/>
            <person name="Sheng Y."/>
            <person name="Liu T."/>
            <person name="Pan Y.S."/>
            <person name="Xia L.Y."/>
            <person name="Li J."/>
            <person name="Zhao F."/>
            <person name="Cao W.C."/>
        </authorList>
    </citation>
    <scope>NUCLEOTIDE SEQUENCE [LARGE SCALE GENOMIC DNA]</scope>
    <source>
        <strain evidence="1">Iper-2018</strain>
    </source>
</reference>
<sequence>MSGWKSTEGTTHLLSSTTLWSLPPGSRTWKHTTVPETLNSSWRVVCSNPSYVVLSNGSHALVHTLEGFKWYNVTSSHHKNSTQGSFLIWCTNDEVHSISLKTGTILRFLKDGQLNASNASKLPVAPTKKSHTHTWYQGDHVYIVTDKYHNGTTLKNDTVLWKASRSSSYQNWTSVLRWSQGSAGYPSSLSKSYAWADNSTLWLWRELNFESQLWAFNATSGVWLKNKVDHSNTPGHPILAWTELNSIPCLLFSQLNCSSGNFSSAAAHCVKLVTASKAETSSTIGPPTTSVPPKTKTPTTATRVPHTNATSRTATSPLAITTTVTTPTRITTGQTTSAIRSSPFNQALPTASSISKDEINDSAFPGMDSGQAKWHQRNSGIFGSIIFFGTSITIFTIVGVVWCIRHCVHFPKEALLLRDPPSVRYTAIPDTIA</sequence>
<keyword evidence="2" id="KW-1185">Reference proteome</keyword>
<name>A0AC60NYT1_IXOPE</name>
<proteinExistence type="predicted"/>
<evidence type="ECO:0000313" key="2">
    <source>
        <dbReference type="Proteomes" id="UP000805193"/>
    </source>
</evidence>
<gene>
    <name evidence="1" type="ORF">HPB47_010534</name>
</gene>